<gene>
    <name evidence="1" type="ORF">PRUPE_1G536400</name>
</gene>
<proteinExistence type="predicted"/>
<dbReference type="EMBL" id="CM007651">
    <property type="protein sequence ID" value="ONI35448.1"/>
    <property type="molecule type" value="Genomic_DNA"/>
</dbReference>
<organism evidence="1 2">
    <name type="scientific">Prunus persica</name>
    <name type="common">Peach</name>
    <name type="synonym">Amygdalus persica</name>
    <dbReference type="NCBI Taxonomy" id="3760"/>
    <lineage>
        <taxon>Eukaryota</taxon>
        <taxon>Viridiplantae</taxon>
        <taxon>Streptophyta</taxon>
        <taxon>Embryophyta</taxon>
        <taxon>Tracheophyta</taxon>
        <taxon>Spermatophyta</taxon>
        <taxon>Magnoliopsida</taxon>
        <taxon>eudicotyledons</taxon>
        <taxon>Gunneridae</taxon>
        <taxon>Pentapetalae</taxon>
        <taxon>rosids</taxon>
        <taxon>fabids</taxon>
        <taxon>Rosales</taxon>
        <taxon>Rosaceae</taxon>
        <taxon>Amygdaloideae</taxon>
        <taxon>Amygdaleae</taxon>
        <taxon>Prunus</taxon>
    </lineage>
</organism>
<name>A0A251RHF5_PRUPE</name>
<protein>
    <submittedName>
        <fullName evidence="1">Uncharacterized protein</fullName>
    </submittedName>
</protein>
<reference evidence="1 2" key="1">
    <citation type="journal article" date="2013" name="Nat. Genet.">
        <title>The high-quality draft genome of peach (Prunus persica) identifies unique patterns of genetic diversity, domestication and genome evolution.</title>
        <authorList>
            <consortium name="International Peach Genome Initiative"/>
            <person name="Verde I."/>
            <person name="Abbott A.G."/>
            <person name="Scalabrin S."/>
            <person name="Jung S."/>
            <person name="Shu S."/>
            <person name="Marroni F."/>
            <person name="Zhebentyayeva T."/>
            <person name="Dettori M.T."/>
            <person name="Grimwood J."/>
            <person name="Cattonaro F."/>
            <person name="Zuccolo A."/>
            <person name="Rossini L."/>
            <person name="Jenkins J."/>
            <person name="Vendramin E."/>
            <person name="Meisel L.A."/>
            <person name="Decroocq V."/>
            <person name="Sosinski B."/>
            <person name="Prochnik S."/>
            <person name="Mitros T."/>
            <person name="Policriti A."/>
            <person name="Cipriani G."/>
            <person name="Dondini L."/>
            <person name="Ficklin S."/>
            <person name="Goodstein D.M."/>
            <person name="Xuan P."/>
            <person name="Del Fabbro C."/>
            <person name="Aramini V."/>
            <person name="Copetti D."/>
            <person name="Gonzalez S."/>
            <person name="Horner D.S."/>
            <person name="Falchi R."/>
            <person name="Lucas S."/>
            <person name="Mica E."/>
            <person name="Maldonado J."/>
            <person name="Lazzari B."/>
            <person name="Bielenberg D."/>
            <person name="Pirona R."/>
            <person name="Miculan M."/>
            <person name="Barakat A."/>
            <person name="Testolin R."/>
            <person name="Stella A."/>
            <person name="Tartarini S."/>
            <person name="Tonutti P."/>
            <person name="Arus P."/>
            <person name="Orellana A."/>
            <person name="Wells C."/>
            <person name="Main D."/>
            <person name="Vizzotto G."/>
            <person name="Silva H."/>
            <person name="Salamini F."/>
            <person name="Schmutz J."/>
            <person name="Morgante M."/>
            <person name="Rokhsar D.S."/>
        </authorList>
    </citation>
    <scope>NUCLEOTIDE SEQUENCE [LARGE SCALE GENOMIC DNA]</scope>
    <source>
        <strain evidence="2">cv. Nemared</strain>
    </source>
</reference>
<dbReference type="Gramene" id="ONI35448">
    <property type="protein sequence ID" value="ONI35448"/>
    <property type="gene ID" value="PRUPE_1G536400"/>
</dbReference>
<dbReference type="AlphaFoldDB" id="A0A251RHF5"/>
<evidence type="ECO:0000313" key="1">
    <source>
        <dbReference type="EMBL" id="ONI35448.1"/>
    </source>
</evidence>
<accession>A0A251RHF5</accession>
<evidence type="ECO:0000313" key="2">
    <source>
        <dbReference type="Proteomes" id="UP000006882"/>
    </source>
</evidence>
<keyword evidence="2" id="KW-1185">Reference proteome</keyword>
<sequence>MRKKHTKIPTRCPLVHQCPTKNTEYYLRTITTNPQLPAIQDELNNKGYPKSAQQLMPISMLKICPLDSLHMPINIAKIHSLVRDTLTLSKKPKSSKTKKKREKAMPSMLLCTPIQIRAHVGQ</sequence>
<dbReference type="Proteomes" id="UP000006882">
    <property type="component" value="Chromosome G1"/>
</dbReference>